<evidence type="ECO:0000313" key="2">
    <source>
        <dbReference type="Proteomes" id="UP000001940"/>
    </source>
</evidence>
<organism evidence="1 2">
    <name type="scientific">Caenorhabditis elegans</name>
    <dbReference type="NCBI Taxonomy" id="6239"/>
    <lineage>
        <taxon>Eukaryota</taxon>
        <taxon>Metazoa</taxon>
        <taxon>Ecdysozoa</taxon>
        <taxon>Nematoda</taxon>
        <taxon>Chromadorea</taxon>
        <taxon>Rhabditida</taxon>
        <taxon>Rhabditina</taxon>
        <taxon>Rhabditomorpha</taxon>
        <taxon>Rhabditoidea</taxon>
        <taxon>Rhabditidae</taxon>
        <taxon>Peloderinae</taxon>
        <taxon>Caenorhabditis</taxon>
    </lineage>
</organism>
<dbReference type="WormBase" id="Y54G2A.45c">
    <property type="protein sequence ID" value="CE48621"/>
    <property type="gene ID" value="WBGene00044488"/>
</dbReference>
<proteinExistence type="predicted"/>
<protein>
    <submittedName>
        <fullName evidence="1">Lipase_3 domain-containing protein</fullName>
    </submittedName>
</protein>
<dbReference type="AGR" id="WB:WBGene00044488"/>
<dbReference type="Bgee" id="WBGene00044488">
    <property type="expression patterns" value="Expressed in larva and 3 other cell types or tissues"/>
</dbReference>
<dbReference type="EMBL" id="BX284604">
    <property type="protein sequence ID" value="CDH92958.1"/>
    <property type="molecule type" value="Genomic_DNA"/>
</dbReference>
<gene>
    <name evidence="1" type="ORF">CELE_Y54G2A.45</name>
    <name evidence="1 3" type="ORF">Y54G2A.45</name>
</gene>
<dbReference type="ExpressionAtlas" id="U4PDX5">
    <property type="expression patterns" value="baseline and differential"/>
</dbReference>
<dbReference type="HOGENOM" id="CLU_032957_0_0_1"/>
<dbReference type="PANTHER" id="PTHR45908:SF10">
    <property type="entry name" value="FUNGAL LIPASE-LIKE DOMAIN-CONTAINING PROTEIN"/>
    <property type="match status" value="1"/>
</dbReference>
<dbReference type="AlphaFoldDB" id="U4PDX5"/>
<evidence type="ECO:0000313" key="1">
    <source>
        <dbReference type="EMBL" id="CDH92958.1"/>
    </source>
</evidence>
<dbReference type="Gene3D" id="3.40.50.1820">
    <property type="entry name" value="alpha/beta hydrolase"/>
    <property type="match status" value="1"/>
</dbReference>
<dbReference type="PANTHER" id="PTHR45908">
    <property type="entry name" value="PROTEIN CBG11750-RELATED"/>
    <property type="match status" value="1"/>
</dbReference>
<evidence type="ECO:0000313" key="3">
    <source>
        <dbReference type="WormBase" id="Y54G2A.45c"/>
    </source>
</evidence>
<dbReference type="Proteomes" id="UP000001940">
    <property type="component" value="Chromosome IV"/>
</dbReference>
<reference evidence="1 2" key="1">
    <citation type="journal article" date="1998" name="Science">
        <title>Genome sequence of the nematode C. elegans: a platform for investigating biology.</title>
        <authorList>
            <consortium name="The C. elegans sequencing consortium"/>
            <person name="Sulson J.E."/>
            <person name="Waterston R."/>
        </authorList>
    </citation>
    <scope>NUCLEOTIDE SEQUENCE [LARGE SCALE GENOMIC DNA]</scope>
    <source>
        <strain evidence="1 2">Bristol N2</strain>
    </source>
</reference>
<dbReference type="InterPro" id="IPR029058">
    <property type="entry name" value="AB_hydrolase_fold"/>
</dbReference>
<keyword evidence="2" id="KW-1185">Reference proteome</keyword>
<dbReference type="OrthoDB" id="438440at2759"/>
<name>U4PDX5_CAEEL</name>
<dbReference type="SUPFAM" id="SSF53474">
    <property type="entry name" value="alpha/beta-Hydrolases"/>
    <property type="match status" value="1"/>
</dbReference>
<sequence>MYHHRTEVWYNNDMSVGSSYQICPEADGLYCVNQQVDLSWNDHTHYFNTDLNVYGDLGCPKK</sequence>
<accession>U4PDX5</accession>